<keyword evidence="9" id="KW-1185">Reference proteome</keyword>
<dbReference type="PANTHER" id="PTHR30629:SF2">
    <property type="entry name" value="PROPHAGE INTEGRASE INTS-RELATED"/>
    <property type="match status" value="1"/>
</dbReference>
<keyword evidence="4" id="KW-0233">DNA recombination</keyword>
<organism evidence="8 9">
    <name type="scientific">Xylocopilactobacillus apis</name>
    <dbReference type="NCBI Taxonomy" id="2932183"/>
    <lineage>
        <taxon>Bacteria</taxon>
        <taxon>Bacillati</taxon>
        <taxon>Bacillota</taxon>
        <taxon>Bacilli</taxon>
        <taxon>Lactobacillales</taxon>
        <taxon>Lactobacillaceae</taxon>
        <taxon>Xylocopilactobacillus</taxon>
    </lineage>
</organism>
<dbReference type="Pfam" id="PF14657">
    <property type="entry name" value="Arm-DNA-bind_4"/>
    <property type="match status" value="1"/>
</dbReference>
<name>A0AAU9DT43_9LACO</name>
<evidence type="ECO:0000256" key="4">
    <source>
        <dbReference type="ARBA" id="ARBA00023172"/>
    </source>
</evidence>
<dbReference type="InterPro" id="IPR028259">
    <property type="entry name" value="AP2-like_int_N"/>
</dbReference>
<dbReference type="SUPFAM" id="SSF56349">
    <property type="entry name" value="DNA breaking-rejoining enzymes"/>
    <property type="match status" value="1"/>
</dbReference>
<comment type="similarity">
    <text evidence="1">Belongs to the 'phage' integrase family.</text>
</comment>
<dbReference type="InterPro" id="IPR044068">
    <property type="entry name" value="CB"/>
</dbReference>
<dbReference type="PROSITE" id="PS51898">
    <property type="entry name" value="TYR_RECOMBINASE"/>
    <property type="match status" value="1"/>
</dbReference>
<evidence type="ECO:0000259" key="6">
    <source>
        <dbReference type="PROSITE" id="PS51898"/>
    </source>
</evidence>
<dbReference type="KEGG" id="xak:KIMC2_14750"/>
<keyword evidence="3 5" id="KW-0238">DNA-binding</keyword>
<dbReference type="GO" id="GO:0015074">
    <property type="term" value="P:DNA integration"/>
    <property type="evidence" value="ECO:0007669"/>
    <property type="project" value="UniProtKB-KW"/>
</dbReference>
<dbReference type="InterPro" id="IPR011010">
    <property type="entry name" value="DNA_brk_join_enz"/>
</dbReference>
<evidence type="ECO:0000256" key="5">
    <source>
        <dbReference type="PROSITE-ProRule" id="PRU01248"/>
    </source>
</evidence>
<dbReference type="Pfam" id="PF14659">
    <property type="entry name" value="Phage_int_SAM_3"/>
    <property type="match status" value="1"/>
</dbReference>
<reference evidence="8 9" key="1">
    <citation type="journal article" date="2023" name="Microbiol. Spectr.">
        <title>Symbiosis of Carpenter Bees with Uncharacterized Lactic Acid Bacteria Showing NAD Auxotrophy.</title>
        <authorList>
            <person name="Kawasaki S."/>
            <person name="Ozawa K."/>
            <person name="Mori T."/>
            <person name="Yamamoto A."/>
            <person name="Ito M."/>
            <person name="Ohkuma M."/>
            <person name="Sakamoto M."/>
            <person name="Matsutani M."/>
        </authorList>
    </citation>
    <scope>NUCLEOTIDE SEQUENCE [LARGE SCALE GENOMIC DNA]</scope>
    <source>
        <strain evidence="8 9">KimC2</strain>
    </source>
</reference>
<dbReference type="InterPro" id="IPR050808">
    <property type="entry name" value="Phage_Integrase"/>
</dbReference>
<dbReference type="InterPro" id="IPR004107">
    <property type="entry name" value="Integrase_SAM-like_N"/>
</dbReference>
<dbReference type="AlphaFoldDB" id="A0AAU9DT43"/>
<feature type="domain" description="Core-binding (CB)" evidence="7">
    <location>
        <begin position="59"/>
        <end position="141"/>
    </location>
</feature>
<dbReference type="Proteomes" id="UP001321804">
    <property type="component" value="Chromosome"/>
</dbReference>
<protein>
    <submittedName>
        <fullName evidence="8">Site-specific integrase</fullName>
    </submittedName>
</protein>
<dbReference type="GO" id="GO:0006310">
    <property type="term" value="P:DNA recombination"/>
    <property type="evidence" value="ECO:0007669"/>
    <property type="project" value="UniProtKB-KW"/>
</dbReference>
<dbReference type="GO" id="GO:0003677">
    <property type="term" value="F:DNA binding"/>
    <property type="evidence" value="ECO:0007669"/>
    <property type="project" value="UniProtKB-UniRule"/>
</dbReference>
<evidence type="ECO:0000259" key="7">
    <source>
        <dbReference type="PROSITE" id="PS51900"/>
    </source>
</evidence>
<proteinExistence type="inferred from homology"/>
<accession>A0AAU9DT43</accession>
<dbReference type="PROSITE" id="PS51900">
    <property type="entry name" value="CB"/>
    <property type="match status" value="1"/>
</dbReference>
<dbReference type="Pfam" id="PF00589">
    <property type="entry name" value="Phage_integrase"/>
    <property type="match status" value="1"/>
</dbReference>
<evidence type="ECO:0000256" key="3">
    <source>
        <dbReference type="ARBA" id="ARBA00023125"/>
    </source>
</evidence>
<dbReference type="InterPro" id="IPR010998">
    <property type="entry name" value="Integrase_recombinase_N"/>
</dbReference>
<dbReference type="RefSeq" id="WP_317695509.1">
    <property type="nucleotide sequence ID" value="NZ_AP026801.1"/>
</dbReference>
<sequence>MAGFRKRGKKWEYSIRYKDLDGTPLRKTEGGFNLKSEAVQAAAEMEMKLKKGLILNPDITFLDYYDRWVEAYKAGKHDETTEKKYKTYHNKIEKYFGVTVKLRQISRSDWQKFINNQGETRARTTISAVNSHIRAMARSAVRDRIIDFNFTEDIELCGKESKPESLKYLEADDFRKLKKYVFENSSVDDIVCGMIATSIMTGARLSEVLGLTWKDIDFKNRTIDINKSWDHKYTKKFKKTKTPSSNRVIDVDSELLSMLEKLKKEQEEYFESIGYASLNNQIFLDKKLEPPTGKVTNAELRKIQKKLKISPEITFHGLRHTHASFLILKGIDINYISHRLGHANVSITMTVYSHLLKEHEKKEAKRTILALEAL</sequence>
<evidence type="ECO:0000256" key="1">
    <source>
        <dbReference type="ARBA" id="ARBA00008857"/>
    </source>
</evidence>
<dbReference type="InterPro" id="IPR002104">
    <property type="entry name" value="Integrase_catalytic"/>
</dbReference>
<keyword evidence="2" id="KW-0229">DNA integration</keyword>
<feature type="domain" description="Tyr recombinase" evidence="6">
    <location>
        <begin position="164"/>
        <end position="365"/>
    </location>
</feature>
<gene>
    <name evidence="8" type="ORF">KIMC2_14750</name>
</gene>
<evidence type="ECO:0000256" key="2">
    <source>
        <dbReference type="ARBA" id="ARBA00022908"/>
    </source>
</evidence>
<dbReference type="EMBL" id="AP026801">
    <property type="protein sequence ID" value="BDR56913.1"/>
    <property type="molecule type" value="Genomic_DNA"/>
</dbReference>
<dbReference type="Gene3D" id="1.10.150.130">
    <property type="match status" value="1"/>
</dbReference>
<dbReference type="InterPro" id="IPR013762">
    <property type="entry name" value="Integrase-like_cat_sf"/>
</dbReference>
<dbReference type="Gene3D" id="1.10.443.10">
    <property type="entry name" value="Intergrase catalytic core"/>
    <property type="match status" value="1"/>
</dbReference>
<dbReference type="CDD" id="cd01189">
    <property type="entry name" value="INT_ICEBs1_C_like"/>
    <property type="match status" value="1"/>
</dbReference>
<evidence type="ECO:0000313" key="9">
    <source>
        <dbReference type="Proteomes" id="UP001321804"/>
    </source>
</evidence>
<evidence type="ECO:0000313" key="8">
    <source>
        <dbReference type="EMBL" id="BDR56913.1"/>
    </source>
</evidence>
<dbReference type="PANTHER" id="PTHR30629">
    <property type="entry name" value="PROPHAGE INTEGRASE"/>
    <property type="match status" value="1"/>
</dbReference>